<name>B8HYX4_CYAP4</name>
<dbReference type="OrthoDB" id="227666at2"/>
<dbReference type="GO" id="GO:0008408">
    <property type="term" value="F:3'-5' exonuclease activity"/>
    <property type="evidence" value="ECO:0007669"/>
    <property type="project" value="TreeGrafter"/>
</dbReference>
<dbReference type="Gene3D" id="3.30.420.10">
    <property type="entry name" value="Ribonuclease H-like superfamily/Ribonuclease H"/>
    <property type="match status" value="1"/>
</dbReference>
<geneLocation type="plasmid" evidence="3">
    <name>pP742501</name>
</geneLocation>
<accession>B8HYX4</accession>
<dbReference type="Pfam" id="PF13191">
    <property type="entry name" value="AAA_16"/>
    <property type="match status" value="1"/>
</dbReference>
<dbReference type="InterPro" id="IPR012337">
    <property type="entry name" value="RNaseH-like_sf"/>
</dbReference>
<dbReference type="SUPFAM" id="SSF53098">
    <property type="entry name" value="Ribonuclease H-like"/>
    <property type="match status" value="1"/>
</dbReference>
<evidence type="ECO:0000256" key="1">
    <source>
        <dbReference type="SAM" id="MobiDB-lite"/>
    </source>
</evidence>
<dbReference type="Pfam" id="PF00929">
    <property type="entry name" value="RNase_T"/>
    <property type="match status" value="1"/>
</dbReference>
<dbReference type="InterPro" id="IPR013520">
    <property type="entry name" value="Ribonucl_H"/>
</dbReference>
<dbReference type="GO" id="GO:0045004">
    <property type="term" value="P:DNA replication proofreading"/>
    <property type="evidence" value="ECO:0007669"/>
    <property type="project" value="TreeGrafter"/>
</dbReference>
<dbReference type="SUPFAM" id="SSF52540">
    <property type="entry name" value="P-loop containing nucleoside triphosphate hydrolases"/>
    <property type="match status" value="2"/>
</dbReference>
<gene>
    <name evidence="3" type="ordered locus">Cyan7425_5363</name>
</gene>
<dbReference type="AlphaFoldDB" id="B8HYX4"/>
<dbReference type="SMART" id="SM00479">
    <property type="entry name" value="EXOIII"/>
    <property type="match status" value="1"/>
</dbReference>
<dbReference type="InterPro" id="IPR036397">
    <property type="entry name" value="RNaseH_sf"/>
</dbReference>
<dbReference type="CDD" id="cd06127">
    <property type="entry name" value="DEDDh"/>
    <property type="match status" value="1"/>
</dbReference>
<dbReference type="GO" id="GO:0003677">
    <property type="term" value="F:DNA binding"/>
    <property type="evidence" value="ECO:0007669"/>
    <property type="project" value="InterPro"/>
</dbReference>
<dbReference type="PANTHER" id="PTHR30231:SF41">
    <property type="entry name" value="DNA POLYMERASE III SUBUNIT EPSILON"/>
    <property type="match status" value="1"/>
</dbReference>
<dbReference type="GO" id="GO:0005829">
    <property type="term" value="C:cytosol"/>
    <property type="evidence" value="ECO:0007669"/>
    <property type="project" value="TreeGrafter"/>
</dbReference>
<dbReference type="InterPro" id="IPR027417">
    <property type="entry name" value="P-loop_NTPase"/>
</dbReference>
<keyword evidence="3" id="KW-0269">Exonuclease</keyword>
<keyword evidence="3" id="KW-0614">Plasmid</keyword>
<dbReference type="InterPro" id="IPR041664">
    <property type="entry name" value="AAA_16"/>
</dbReference>
<dbReference type="KEGG" id="cyn:Cyan7425_5363"/>
<feature type="compositionally biased region" description="Polar residues" evidence="1">
    <location>
        <begin position="596"/>
        <end position="609"/>
    </location>
</feature>
<proteinExistence type="predicted"/>
<keyword evidence="3" id="KW-0378">Hydrolase</keyword>
<dbReference type="HOGENOM" id="CLU_334545_0_0_3"/>
<feature type="domain" description="Exonuclease" evidence="2">
    <location>
        <begin position="6"/>
        <end position="159"/>
    </location>
</feature>
<dbReference type="GO" id="GO:0005524">
    <property type="term" value="F:ATP binding"/>
    <property type="evidence" value="ECO:0007669"/>
    <property type="project" value="InterPro"/>
</dbReference>
<evidence type="ECO:0000259" key="2">
    <source>
        <dbReference type="SMART" id="SM00479"/>
    </source>
</evidence>
<evidence type="ECO:0000313" key="3">
    <source>
        <dbReference type="EMBL" id="ACL47622.1"/>
    </source>
</evidence>
<dbReference type="Gene3D" id="3.40.50.300">
    <property type="entry name" value="P-loop containing nucleotide triphosphate hydrolases"/>
    <property type="match status" value="1"/>
</dbReference>
<sequence>MTDRSDFIVVDTEGSSELSEISILDSQGTLIYEAFSEGHPSNQTIRLNLKPLPDIIHDFIEIARNRPIVCHHANHDNEVLKYSFARAGYTWRDFSFVCTWELSKQFFPNAAGYSLEFLCKHLSLKVRGQRFNPAQAHTARYDAEFTHQLYLKILEQQQSQVMQSQLSQTPNPFGSSRVDTPFQEHLDLQEVYHSEFESLKSIIGDIKNDPNHQSKGAVVIGEAGSGKTHLMMRLARELLRSNRLLFIRHPNHADSVLYHTYARILESFAEKVPGSDRTQLELLIARSFIKILSSQANVTTTQKGQEILAALENDQLSLYNRLGIEGTDKHRNTWQYIDRQINLWWTGQYTAAGYGAAILKGIIKFCSYNSPRYKELVRRWLAGNELEAEETQLIGLPNWQEDLSREEFALAAIAVFGRLSTLDEPLLIIFDQLESLGLAHNEPILASFGSAVKELLTHVPNSLFILNLFPDRWQQFQGYFDGSVIDRVSQYTIYLNRPPADKLQRILSFKAASVGLNLEQLFSPAELNDILSQPSIRAILNRASAYFRAKATGHPLSPSPQPAGPSLEERVQQLETVLQQIASLIVPILNSSPSSALTLEPPSTQQPPGTSLEPLQPGSPFIALPLHSELESYLQQQQAALAEAYNRPTVLSDADDIGKLATIAEAFKTITALEIDQLRLGRTKLPEHLWLKTSRQGLAIAFLQIHGSTFTARIKNFNQLVLANPTIEFQLLRDAREPQVTGPVGKQEIQKLNHTPNGKFVILEADDRIKFELIYKLITDIEEKDLDIDLKQALLYLRSYLKNYWLISFFSE</sequence>
<reference evidence="3" key="1">
    <citation type="submission" date="2009-01" db="EMBL/GenBank/DDBJ databases">
        <title>Complete sequence of plasmid1 Cyanothece sp. PCC 7425.</title>
        <authorList>
            <consortium name="US DOE Joint Genome Institute"/>
            <person name="Lucas S."/>
            <person name="Copeland A."/>
            <person name="Lapidus A."/>
            <person name="Glavina del Rio T."/>
            <person name="Dalin E."/>
            <person name="Tice H."/>
            <person name="Bruce D."/>
            <person name="Goodwin L."/>
            <person name="Pitluck S."/>
            <person name="Sims D."/>
            <person name="Meineke L."/>
            <person name="Brettin T."/>
            <person name="Detter J.C."/>
            <person name="Han C."/>
            <person name="Larimer F."/>
            <person name="Land M."/>
            <person name="Hauser L."/>
            <person name="Kyrpides N."/>
            <person name="Ovchinnikova G."/>
            <person name="Liberton M."/>
            <person name="Stoeckel J."/>
            <person name="Banerjee A."/>
            <person name="Singh A."/>
            <person name="Page L."/>
            <person name="Sato H."/>
            <person name="Zhao L."/>
            <person name="Sherman L."/>
            <person name="Pakrasi H."/>
            <person name="Richardson P."/>
        </authorList>
    </citation>
    <scope>NUCLEOTIDE SEQUENCE</scope>
    <source>
        <strain evidence="3">PCC 7425</strain>
        <plasmid evidence="3">pP742501</plasmid>
    </source>
</reference>
<keyword evidence="3" id="KW-0540">Nuclease</keyword>
<organism evidence="3">
    <name type="scientific">Cyanothece sp. (strain PCC 7425 / ATCC 29141)</name>
    <dbReference type="NCBI Taxonomy" id="395961"/>
    <lineage>
        <taxon>Bacteria</taxon>
        <taxon>Bacillati</taxon>
        <taxon>Cyanobacteriota</taxon>
        <taxon>Cyanophyceae</taxon>
        <taxon>Gomontiellales</taxon>
        <taxon>Cyanothecaceae</taxon>
        <taxon>Cyanothece</taxon>
    </lineage>
</organism>
<feature type="region of interest" description="Disordered" evidence="1">
    <location>
        <begin position="596"/>
        <end position="617"/>
    </location>
</feature>
<dbReference type="PANTHER" id="PTHR30231">
    <property type="entry name" value="DNA POLYMERASE III SUBUNIT EPSILON"/>
    <property type="match status" value="1"/>
</dbReference>
<dbReference type="EMBL" id="CP001345">
    <property type="protein sequence ID" value="ACL47622.1"/>
    <property type="molecule type" value="Genomic_DNA"/>
</dbReference>
<protein>
    <submittedName>
        <fullName evidence="3">Exonuclease RNase T and DNA polymerase III</fullName>
    </submittedName>
</protein>